<name>A0A5K0U9X1_9VIRU</name>
<dbReference type="InterPro" id="IPR007577">
    <property type="entry name" value="GlycoTrfase_DXD_sugar-bd_CS"/>
</dbReference>
<organism evidence="3 4">
    <name type="scientific">Yasminevirus sp. GU-2018</name>
    <dbReference type="NCBI Taxonomy" id="2420051"/>
    <lineage>
        <taxon>Viruses</taxon>
        <taxon>Varidnaviria</taxon>
        <taxon>Bamfordvirae</taxon>
        <taxon>Nucleocytoviricota</taxon>
        <taxon>Megaviricetes</taxon>
        <taxon>Imitervirales</taxon>
        <taxon>Mimiviridae</taxon>
        <taxon>Klosneuvirinae</taxon>
        <taxon>Yasminevirus</taxon>
        <taxon>Yasminevirus saudimassiliense</taxon>
    </lineage>
</organism>
<dbReference type="PANTHER" id="PTHR32385">
    <property type="entry name" value="MANNOSYL PHOSPHORYLINOSITOL CERAMIDE SYNTHASE"/>
    <property type="match status" value="1"/>
</dbReference>
<reference evidence="3 4" key="1">
    <citation type="submission" date="2018-10" db="EMBL/GenBank/DDBJ databases">
        <authorList>
            <consortium name="IHU Genomes"/>
        </authorList>
    </citation>
    <scope>NUCLEOTIDE SEQUENCE [LARGE SCALE GENOMIC DNA]</scope>
    <source>
        <strain evidence="3 4">A1</strain>
    </source>
</reference>
<evidence type="ECO:0000313" key="4">
    <source>
        <dbReference type="Proteomes" id="UP000594342"/>
    </source>
</evidence>
<dbReference type="PANTHER" id="PTHR32385:SF15">
    <property type="entry name" value="INOSITOL PHOSPHOCERAMIDE MANNOSYLTRANSFERASE 1"/>
    <property type="match status" value="1"/>
</dbReference>
<keyword evidence="1 3" id="KW-0808">Transferase</keyword>
<dbReference type="Pfam" id="PF04488">
    <property type="entry name" value="Gly_transf_sug"/>
    <property type="match status" value="1"/>
</dbReference>
<dbReference type="Pfam" id="PF01755">
    <property type="entry name" value="Glyco_transf_25"/>
    <property type="match status" value="1"/>
</dbReference>
<comment type="caution">
    <text evidence="3">The sequence shown here is derived from an EMBL/GenBank/DDBJ whole genome shotgun (WGS) entry which is preliminary data.</text>
</comment>
<proteinExistence type="predicted"/>
<dbReference type="CDD" id="cd06532">
    <property type="entry name" value="Glyco_transf_25"/>
    <property type="match status" value="1"/>
</dbReference>
<evidence type="ECO:0000256" key="1">
    <source>
        <dbReference type="ARBA" id="ARBA00022679"/>
    </source>
</evidence>
<dbReference type="GO" id="GO:0016020">
    <property type="term" value="C:membrane"/>
    <property type="evidence" value="ECO:0007669"/>
    <property type="project" value="GOC"/>
</dbReference>
<gene>
    <name evidence="3" type="ORF">YASMINEVIRUS_745</name>
</gene>
<sequence length="940" mass="107759">MSKLSSELSRSSDNSFWSAVTNQILSRLTGRVPEILEIEGRLEHNTRTPDKINDTNTSGVVTVDPNADIDPSEDLLSLVKKDSGLRNIIVSLHVEPTQLSGDKFVSLLEVFESIAEQTLPAKCVVVHTSPDVLDSNQDENLKAIQTKHPDFLIVRSTNYGKLTNLLGMISMLNNQYFDNDDRVVFVDSHNKIKRNTLFYYELCYQLYNCDAVITSNNSVVTSNNPKDKILYRSTDNRIIADGELSYSLKWFCLSRDMCDVFDTFCKSETFKKRNSNGLFFTEYVREKKLNVCSMNLGSAKLAEQPGVKIDFDANIKKNSDQVSEPSTTADKSTVVEYKIRKVVKPRYLLRNVLSIDYDRDYNVNDIHVDFKHLNNKKVIMTVTIFNNNTMHDRFSVKQSGVTSNTADAGVLQSVDIVKSKDLKVYSQILNIDNLSETWDNIPNVPLFQTAGSAKMSQSKFNSTRTIISNVPYLTYLFFDDDDCVKFIREDYPRLIHVYNKIRPGAFKADMFRALYAYKNGGVYFDCKQSLFASIKTALSKKRMLVKDIPVDHVYNGTFYIQPRDEIFRDYLVLMIKNVHMSLYGENPLDVTGPRTLGRVAKLSKDAFAFFRNPNDTPDTDMNINDAVIFQNTSDSWFICDNSIIRRNGSRLIKHTYTGYYEENNYWRTKHYGVMWRNSEVFNDYNVHIESDLIKHVLWINLDRSTDRYKKMENVLKCINIPNTRISAVDGKYPKITLPKREGITNSEIACCMSHIKAITAVSNLQLNNNEYVLILEDDVTLDNTILFTDTIDDIIRKVPKHMADFDILMLYKTYHSDLDDTYVSWNDHLNKGPDHLYHIAGGVSYVVKKSFAQSFANTVAKCDNTGFTKFVDRPLDVSDKFIFVNAKTITYRYNYFATQTEKSTIHQDHIDLHKKNSDYQLSLIINSAIGDNQLSGPKSR</sequence>
<dbReference type="Gene3D" id="3.90.550.20">
    <property type="match status" value="1"/>
</dbReference>
<dbReference type="InterPro" id="IPR051706">
    <property type="entry name" value="Glycosyltransferase_domain"/>
</dbReference>
<feature type="domain" description="Glycosyl transferase family 25" evidence="2">
    <location>
        <begin position="695"/>
        <end position="861"/>
    </location>
</feature>
<dbReference type="GO" id="GO:0051999">
    <property type="term" value="P:mannosyl-inositol phosphorylceramide biosynthetic process"/>
    <property type="evidence" value="ECO:0007669"/>
    <property type="project" value="TreeGrafter"/>
</dbReference>
<evidence type="ECO:0000259" key="2">
    <source>
        <dbReference type="Pfam" id="PF01755"/>
    </source>
</evidence>
<accession>A0A5K0U9X1</accession>
<keyword evidence="4" id="KW-1185">Reference proteome</keyword>
<dbReference type="EMBL" id="UPSH01000001">
    <property type="protein sequence ID" value="VBB18282.1"/>
    <property type="molecule type" value="Genomic_DNA"/>
</dbReference>
<protein>
    <submittedName>
        <fullName evidence="3">Glycosyltransferase</fullName>
    </submittedName>
</protein>
<evidence type="ECO:0000313" key="3">
    <source>
        <dbReference type="EMBL" id="VBB18282.1"/>
    </source>
</evidence>
<dbReference type="GO" id="GO:0000030">
    <property type="term" value="F:mannosyltransferase activity"/>
    <property type="evidence" value="ECO:0007669"/>
    <property type="project" value="TreeGrafter"/>
</dbReference>
<dbReference type="InterPro" id="IPR002654">
    <property type="entry name" value="Glyco_trans_25"/>
</dbReference>
<dbReference type="Proteomes" id="UP000594342">
    <property type="component" value="Unassembled WGS sequence"/>
</dbReference>